<dbReference type="InterPro" id="IPR016181">
    <property type="entry name" value="Acyl_CoA_acyltransferase"/>
</dbReference>
<dbReference type="EMBL" id="HBUF01332332">
    <property type="protein sequence ID" value="CAG6697184.1"/>
    <property type="molecule type" value="Transcribed_RNA"/>
</dbReference>
<protein>
    <submittedName>
        <fullName evidence="5">Diamine acetyltransferase 2</fullName>
    </submittedName>
</protein>
<proteinExistence type="inferred from homology"/>
<dbReference type="Pfam" id="PF00583">
    <property type="entry name" value="Acetyltransf_1"/>
    <property type="match status" value="1"/>
</dbReference>
<evidence type="ECO:0000313" key="5">
    <source>
        <dbReference type="EMBL" id="CAG6697184.1"/>
    </source>
</evidence>
<sequence length="179" mass="20934">MANVMAENIVIRPAVRTDCAEIFRLIKELAEFEKMPNKVKITQETLEKDGFESTPPMWKAFVAEVKEQDNTKDDLLVGRLVGLASYFISYHTFSGYRMFLEQLYVTQSFQNKFNLEQRLYETVTKAGVELNCAQIDWFCLSWNPARNFYEKLGAINITEKEDWNVYRLDKDTMLQISSK</sequence>
<dbReference type="PANTHER" id="PTHR10545:SF29">
    <property type="entry name" value="GH14572P-RELATED"/>
    <property type="match status" value="1"/>
</dbReference>
<feature type="domain" description="N-acetyltransferase" evidence="4">
    <location>
        <begin position="9"/>
        <end position="171"/>
    </location>
</feature>
<keyword evidence="2 5" id="KW-0808">Transferase</keyword>
<comment type="similarity">
    <text evidence="1">Belongs to the acetyltransferase family.</text>
</comment>
<dbReference type="SUPFAM" id="SSF55729">
    <property type="entry name" value="Acyl-CoA N-acyltransferases (Nat)"/>
    <property type="match status" value="1"/>
</dbReference>
<dbReference type="Gene3D" id="3.40.630.30">
    <property type="match status" value="1"/>
</dbReference>
<keyword evidence="3" id="KW-0012">Acyltransferase</keyword>
<reference evidence="5" key="1">
    <citation type="submission" date="2021-05" db="EMBL/GenBank/DDBJ databases">
        <authorList>
            <person name="Alioto T."/>
            <person name="Alioto T."/>
            <person name="Gomez Garrido J."/>
        </authorList>
    </citation>
    <scope>NUCLEOTIDE SEQUENCE</scope>
</reference>
<dbReference type="PROSITE" id="PS51186">
    <property type="entry name" value="GNAT"/>
    <property type="match status" value="1"/>
</dbReference>
<accession>A0A8D8U2D4</accession>
<dbReference type="FunFam" id="3.40.630.30:FF:000064">
    <property type="entry name" value="GNAT family acetyltransferase"/>
    <property type="match status" value="1"/>
</dbReference>
<organism evidence="5">
    <name type="scientific">Cacopsylla melanoneura</name>
    <dbReference type="NCBI Taxonomy" id="428564"/>
    <lineage>
        <taxon>Eukaryota</taxon>
        <taxon>Metazoa</taxon>
        <taxon>Ecdysozoa</taxon>
        <taxon>Arthropoda</taxon>
        <taxon>Hexapoda</taxon>
        <taxon>Insecta</taxon>
        <taxon>Pterygota</taxon>
        <taxon>Neoptera</taxon>
        <taxon>Paraneoptera</taxon>
        <taxon>Hemiptera</taxon>
        <taxon>Sternorrhyncha</taxon>
        <taxon>Psylloidea</taxon>
        <taxon>Psyllidae</taxon>
        <taxon>Psyllinae</taxon>
        <taxon>Cacopsylla</taxon>
    </lineage>
</organism>
<dbReference type="AlphaFoldDB" id="A0A8D8U2D4"/>
<evidence type="ECO:0000256" key="1">
    <source>
        <dbReference type="ARBA" id="ARBA00008694"/>
    </source>
</evidence>
<evidence type="ECO:0000259" key="4">
    <source>
        <dbReference type="PROSITE" id="PS51186"/>
    </source>
</evidence>
<evidence type="ECO:0000256" key="2">
    <source>
        <dbReference type="ARBA" id="ARBA00022679"/>
    </source>
</evidence>
<dbReference type="GO" id="GO:0008080">
    <property type="term" value="F:N-acetyltransferase activity"/>
    <property type="evidence" value="ECO:0007669"/>
    <property type="project" value="TreeGrafter"/>
</dbReference>
<dbReference type="InterPro" id="IPR000182">
    <property type="entry name" value="GNAT_dom"/>
</dbReference>
<dbReference type="PANTHER" id="PTHR10545">
    <property type="entry name" value="DIAMINE N-ACETYLTRANSFERASE"/>
    <property type="match status" value="1"/>
</dbReference>
<dbReference type="InterPro" id="IPR051016">
    <property type="entry name" value="Diverse_Substrate_AcTransf"/>
</dbReference>
<evidence type="ECO:0000256" key="3">
    <source>
        <dbReference type="ARBA" id="ARBA00023315"/>
    </source>
</evidence>
<name>A0A8D8U2D4_9HEMI</name>